<dbReference type="GO" id="GO:0005739">
    <property type="term" value="C:mitochondrion"/>
    <property type="evidence" value="ECO:0007669"/>
    <property type="project" value="TreeGrafter"/>
</dbReference>
<dbReference type="Gene3D" id="3.90.1200.10">
    <property type="match status" value="1"/>
</dbReference>
<keyword evidence="3" id="KW-1185">Reference proteome</keyword>
<organism evidence="2 3">
    <name type="scientific">Aspergillus homomorphus (strain CBS 101889)</name>
    <dbReference type="NCBI Taxonomy" id="1450537"/>
    <lineage>
        <taxon>Eukaryota</taxon>
        <taxon>Fungi</taxon>
        <taxon>Dikarya</taxon>
        <taxon>Ascomycota</taxon>
        <taxon>Pezizomycotina</taxon>
        <taxon>Eurotiomycetes</taxon>
        <taxon>Eurotiomycetidae</taxon>
        <taxon>Eurotiales</taxon>
        <taxon>Aspergillaceae</taxon>
        <taxon>Aspergillus</taxon>
        <taxon>Aspergillus subgen. Circumdati</taxon>
    </lineage>
</organism>
<feature type="domain" description="Aminoglycoside phosphotransferase" evidence="1">
    <location>
        <begin position="98"/>
        <end position="208"/>
    </location>
</feature>
<dbReference type="Gene3D" id="3.30.200.20">
    <property type="entry name" value="Phosphorylase Kinase, domain 1"/>
    <property type="match status" value="1"/>
</dbReference>
<dbReference type="PANTHER" id="PTHR36091:SF2">
    <property type="entry name" value="AMINOGLYCOSIDE PHOSPHOTRANSFERASE DOMAIN-CONTAINING PROTEIN"/>
    <property type="match status" value="1"/>
</dbReference>
<name>A0A395HGT3_ASPHC</name>
<gene>
    <name evidence="2" type="ORF">BO97DRAFT_379338</name>
</gene>
<evidence type="ECO:0000313" key="3">
    <source>
        <dbReference type="Proteomes" id="UP000248961"/>
    </source>
</evidence>
<dbReference type="Pfam" id="PF01636">
    <property type="entry name" value="APH"/>
    <property type="match status" value="2"/>
</dbReference>
<proteinExistence type="predicted"/>
<dbReference type="EMBL" id="KZ824342">
    <property type="protein sequence ID" value="RAL07047.1"/>
    <property type="molecule type" value="Genomic_DNA"/>
</dbReference>
<protein>
    <submittedName>
        <fullName evidence="2">Putative mitochondrial protein Fmp29</fullName>
    </submittedName>
</protein>
<dbReference type="AlphaFoldDB" id="A0A395HGT3"/>
<dbReference type="RefSeq" id="XP_025546201.1">
    <property type="nucleotide sequence ID" value="XM_025693161.1"/>
</dbReference>
<feature type="domain" description="Aminoglycoside phosphotransferase" evidence="1">
    <location>
        <begin position="323"/>
        <end position="379"/>
    </location>
</feature>
<dbReference type="GeneID" id="37197450"/>
<dbReference type="OrthoDB" id="2906425at2759"/>
<dbReference type="PANTHER" id="PTHR36091">
    <property type="entry name" value="ALTERED INHERITANCE OF MITOCHONDRIA PROTEIN 9, MITOCHONDRIAL"/>
    <property type="match status" value="1"/>
</dbReference>
<reference evidence="2 3" key="1">
    <citation type="submission" date="2018-02" db="EMBL/GenBank/DDBJ databases">
        <title>The genomes of Aspergillus section Nigri reveals drivers in fungal speciation.</title>
        <authorList>
            <consortium name="DOE Joint Genome Institute"/>
            <person name="Vesth T.C."/>
            <person name="Nybo J."/>
            <person name="Theobald S."/>
            <person name="Brandl J."/>
            <person name="Frisvad J.C."/>
            <person name="Nielsen K.F."/>
            <person name="Lyhne E.K."/>
            <person name="Kogle M.E."/>
            <person name="Kuo A."/>
            <person name="Riley R."/>
            <person name="Clum A."/>
            <person name="Nolan M."/>
            <person name="Lipzen A."/>
            <person name="Salamov A."/>
            <person name="Henrissat B."/>
            <person name="Wiebenga A."/>
            <person name="De vries R.P."/>
            <person name="Grigoriev I.V."/>
            <person name="Mortensen U.H."/>
            <person name="Andersen M.R."/>
            <person name="Baker S.E."/>
        </authorList>
    </citation>
    <scope>NUCLEOTIDE SEQUENCE [LARGE SCALE GENOMIC DNA]</scope>
    <source>
        <strain evidence="2 3">CBS 101889</strain>
    </source>
</reference>
<dbReference type="Proteomes" id="UP000248961">
    <property type="component" value="Unassembled WGS sequence"/>
</dbReference>
<dbReference type="VEuPathDB" id="FungiDB:BO97DRAFT_379338"/>
<sequence>MRAFRGTRLRKSIVVASPSGQSLCGSLMKRWFRADQRTKSGIKDAKEDRDALRRFTSGRWLWREQEQLACRYVRFELRALLDIAASFLGAQFCTRVLKLAEGQYNKVFLLTMNDGRECIAKLPNPNAGRPHFTTASEVATMDFLRNVLELPVPQVYAWSSRAAENPVGAEFILMEKQPGVMLSDVWDSLKGKSRAQLVLQVVDLEKTLAATKFTGYGALYYKKDSPPSRAATAPLYVDSNRKTLPSDKFVIGPTNHRAFFDFGRGSLDIDRGPWTSATELVTAVANREIATTRKGLKYPLMPEGLFRGPRQYQPNTAKKLATLNNYLRVAASTLPENPTSHASVLWHGDLNLQNIFVDPAEPTRITGIIDWQSTSLSPLFTQVTRPAFLEYNGPLPESLDKVPLPVNFDSLSPADQRDAKALHQAQTLHNLYLARSLQVNPAVFDAIQGHRTLRHQVSVLPGLTIMDYEPCLADFLRDVQKQWPDIVGRGPDGALLVSCPLQFSVDEVRALERDAELWARGVALMEEFISDTGCFKHWDGRVSVQDYELSRKQLDDGVERFLRREARSDEKRREWLEVLPFVD</sequence>
<evidence type="ECO:0000313" key="2">
    <source>
        <dbReference type="EMBL" id="RAL07047.1"/>
    </source>
</evidence>
<dbReference type="InterPro" id="IPR002575">
    <property type="entry name" value="Aminoglycoside_PTrfase"/>
</dbReference>
<dbReference type="SUPFAM" id="SSF56112">
    <property type="entry name" value="Protein kinase-like (PK-like)"/>
    <property type="match status" value="1"/>
</dbReference>
<accession>A0A395HGT3</accession>
<dbReference type="InterPro" id="IPR051035">
    <property type="entry name" value="Mito_inheritance_9"/>
</dbReference>
<dbReference type="InterPro" id="IPR011009">
    <property type="entry name" value="Kinase-like_dom_sf"/>
</dbReference>
<evidence type="ECO:0000259" key="1">
    <source>
        <dbReference type="Pfam" id="PF01636"/>
    </source>
</evidence>
<dbReference type="STRING" id="1450537.A0A395HGT3"/>